<keyword evidence="6 8" id="KW-0472">Membrane</keyword>
<feature type="transmembrane region" description="Helical" evidence="8">
    <location>
        <begin position="352"/>
        <end position="373"/>
    </location>
</feature>
<proteinExistence type="inferred from homology"/>
<evidence type="ECO:0000256" key="7">
    <source>
        <dbReference type="RuleBase" id="RU362091"/>
    </source>
</evidence>
<evidence type="ECO:0000256" key="8">
    <source>
        <dbReference type="SAM" id="Phobius"/>
    </source>
</evidence>
<feature type="transmembrane region" description="Helical" evidence="8">
    <location>
        <begin position="430"/>
        <end position="448"/>
    </location>
</feature>
<keyword evidence="5 8" id="KW-1133">Transmembrane helix</keyword>
<dbReference type="GO" id="GO:0016020">
    <property type="term" value="C:membrane"/>
    <property type="evidence" value="ECO:0007669"/>
    <property type="project" value="UniProtKB-SubCell"/>
</dbReference>
<dbReference type="AlphaFoldDB" id="A0ABC9TS97"/>
<reference evidence="9 10" key="1">
    <citation type="submission" date="2013-07" db="EMBL/GenBank/DDBJ databases">
        <authorList>
            <person name="Weinstock G."/>
            <person name="Sodergren E."/>
            <person name="Wylie T."/>
            <person name="Fulton L."/>
            <person name="Fulton R."/>
            <person name="Fronick C."/>
            <person name="O'Laughlin M."/>
            <person name="Godfrey J."/>
            <person name="Miner T."/>
            <person name="Herter B."/>
            <person name="Appelbaum E."/>
            <person name="Cordes M."/>
            <person name="Lek S."/>
            <person name="Wollam A."/>
            <person name="Pepin K.H."/>
            <person name="Palsikar V.B."/>
            <person name="Mitreva M."/>
            <person name="Wilson R.K."/>
        </authorList>
    </citation>
    <scope>NUCLEOTIDE SEQUENCE [LARGE SCALE GENOMIC DNA]</scope>
    <source>
        <strain evidence="9 10">ATCC 14940</strain>
    </source>
</reference>
<protein>
    <submittedName>
        <fullName evidence="9">Transporter, SSS family</fullName>
    </submittedName>
</protein>
<dbReference type="CDD" id="cd10322">
    <property type="entry name" value="SLC5sbd"/>
    <property type="match status" value="1"/>
</dbReference>
<dbReference type="Proteomes" id="UP000016491">
    <property type="component" value="Unassembled WGS sequence"/>
</dbReference>
<comment type="caution">
    <text evidence="9">The sequence shown here is derived from an EMBL/GenBank/DDBJ whole genome shotgun (WGS) entry which is preliminary data.</text>
</comment>
<feature type="transmembrane region" description="Helical" evidence="8">
    <location>
        <begin position="300"/>
        <end position="331"/>
    </location>
</feature>
<name>A0ABC9TS97_CLOSY</name>
<feature type="transmembrane region" description="Helical" evidence="8">
    <location>
        <begin position="34"/>
        <end position="56"/>
    </location>
</feature>
<feature type="transmembrane region" description="Helical" evidence="8">
    <location>
        <begin position="68"/>
        <end position="91"/>
    </location>
</feature>
<feature type="transmembrane region" description="Helical" evidence="8">
    <location>
        <begin position="112"/>
        <end position="131"/>
    </location>
</feature>
<evidence type="ECO:0000256" key="4">
    <source>
        <dbReference type="ARBA" id="ARBA00022692"/>
    </source>
</evidence>
<keyword evidence="4 8" id="KW-0812">Transmembrane</keyword>
<feature type="transmembrane region" description="Helical" evidence="8">
    <location>
        <begin position="256"/>
        <end position="280"/>
    </location>
</feature>
<evidence type="ECO:0000256" key="3">
    <source>
        <dbReference type="ARBA" id="ARBA00022448"/>
    </source>
</evidence>
<feature type="transmembrane region" description="Helical" evidence="8">
    <location>
        <begin position="166"/>
        <end position="192"/>
    </location>
</feature>
<evidence type="ECO:0000256" key="2">
    <source>
        <dbReference type="ARBA" id="ARBA00006434"/>
    </source>
</evidence>
<dbReference type="InterPro" id="IPR050277">
    <property type="entry name" value="Sodium:Solute_Symporter"/>
</dbReference>
<organism evidence="9 10">
    <name type="scientific">[Clostridium] symbiosum ATCC 14940</name>
    <dbReference type="NCBI Taxonomy" id="411472"/>
    <lineage>
        <taxon>Bacteria</taxon>
        <taxon>Bacillati</taxon>
        <taxon>Bacillota</taxon>
        <taxon>Clostridia</taxon>
        <taxon>Lachnospirales</taxon>
        <taxon>Lachnospiraceae</taxon>
        <taxon>Otoolea</taxon>
    </lineage>
</organism>
<dbReference type="PANTHER" id="PTHR48086">
    <property type="entry name" value="SODIUM/PROLINE SYMPORTER-RELATED"/>
    <property type="match status" value="1"/>
</dbReference>
<dbReference type="InterPro" id="IPR001734">
    <property type="entry name" value="Na/solute_symporter"/>
</dbReference>
<dbReference type="EMBL" id="AWSU01000341">
    <property type="protein sequence ID" value="ERI74227.1"/>
    <property type="molecule type" value="Genomic_DNA"/>
</dbReference>
<feature type="transmembrane region" description="Helical" evidence="8">
    <location>
        <begin position="404"/>
        <end position="424"/>
    </location>
</feature>
<feature type="transmembrane region" description="Helical" evidence="8">
    <location>
        <begin position="6"/>
        <end position="22"/>
    </location>
</feature>
<keyword evidence="3" id="KW-0813">Transport</keyword>
<feature type="transmembrane region" description="Helical" evidence="8">
    <location>
        <begin position="212"/>
        <end position="235"/>
    </location>
</feature>
<accession>A0ABC9TS97</accession>
<evidence type="ECO:0000313" key="10">
    <source>
        <dbReference type="Proteomes" id="UP000016491"/>
    </source>
</evidence>
<dbReference type="InterPro" id="IPR038377">
    <property type="entry name" value="Na/Glc_symporter_sf"/>
</dbReference>
<feature type="transmembrane region" description="Helical" evidence="8">
    <location>
        <begin position="379"/>
        <end position="397"/>
    </location>
</feature>
<feature type="transmembrane region" description="Helical" evidence="8">
    <location>
        <begin position="137"/>
        <end position="159"/>
    </location>
</feature>
<evidence type="ECO:0000313" key="9">
    <source>
        <dbReference type="EMBL" id="ERI74227.1"/>
    </source>
</evidence>
<gene>
    <name evidence="9" type="ORF">CLOSYM_04247</name>
</gene>
<dbReference type="PROSITE" id="PS50283">
    <property type="entry name" value="NA_SOLUT_SYMP_3"/>
    <property type="match status" value="1"/>
</dbReference>
<comment type="subcellular location">
    <subcellularLocation>
        <location evidence="1">Membrane</location>
        <topology evidence="1">Multi-pass membrane protein</topology>
    </subcellularLocation>
</comment>
<evidence type="ECO:0000256" key="5">
    <source>
        <dbReference type="ARBA" id="ARBA00022989"/>
    </source>
</evidence>
<sequence length="455" mass="47800">MVVLGLYFLLMIAISFVGRRYAKTYDSYLNIGRNAGILLIMGGAIGGHIGNGFVVGGAGSGAEMGIGGIWYGIGCALSYVVLSFTINDFLYKKGYISLSDFLRERYGDRITTLVYSLSTAFSFIGNMAAQIMAGKALFIALGLDGNVGAVVITIVVLLYSQIAGLWGAFATSVVQTGIILLGLIGTTIFVLMQGGVGAIVEAVESGALPKSFFTAVPFDKATLIMLIVPTCLAIFTDQCVFQRVSSARSALTSKAAHLFSTVLMIPLAVMPVFIGMYGAAKYGVRDTSAFFAVVLNSLPAILAAVLVAAVVAAVMSTIDTLFIGVSAVVLHDLYKGFINPNVSEETIKKMNVVLNIIVACFALVISLSFTSIVGLLSSTYTFLASSCLVPFLGGLLWKKGTAKGSVCSSVVGMIIVILNMLGILPLPYASVFPILPAFIVYVAVSLCSQQKNAEA</sequence>
<comment type="similarity">
    <text evidence="2 7">Belongs to the sodium:solute symporter (SSF) (TC 2.A.21) family.</text>
</comment>
<dbReference type="Gene3D" id="1.20.1730.10">
    <property type="entry name" value="Sodium/glucose cotransporter"/>
    <property type="match status" value="1"/>
</dbReference>
<dbReference type="PANTHER" id="PTHR48086:SF7">
    <property type="entry name" value="SODIUM-SOLUTE SYMPORTER-RELATED"/>
    <property type="match status" value="1"/>
</dbReference>
<dbReference type="Pfam" id="PF00474">
    <property type="entry name" value="SSF"/>
    <property type="match status" value="1"/>
</dbReference>
<evidence type="ECO:0000256" key="1">
    <source>
        <dbReference type="ARBA" id="ARBA00004141"/>
    </source>
</evidence>
<evidence type="ECO:0000256" key="6">
    <source>
        <dbReference type="ARBA" id="ARBA00023136"/>
    </source>
</evidence>